<proteinExistence type="predicted"/>
<protein>
    <recommendedName>
        <fullName evidence="8">Bacterial transcriptional activator domain-containing protein</fullName>
    </recommendedName>
</protein>
<dbReference type="Pfam" id="PF03704">
    <property type="entry name" value="BTAD"/>
    <property type="match status" value="1"/>
</dbReference>
<evidence type="ECO:0000259" key="4">
    <source>
        <dbReference type="Pfam" id="PF03704"/>
    </source>
</evidence>
<dbReference type="Pfam" id="PF13191">
    <property type="entry name" value="AAA_16"/>
    <property type="match status" value="1"/>
</dbReference>
<dbReference type="InterPro" id="IPR011990">
    <property type="entry name" value="TPR-like_helical_dom_sf"/>
</dbReference>
<dbReference type="STRING" id="1123024.GCA_000423625_00350"/>
<dbReference type="InterPro" id="IPR005158">
    <property type="entry name" value="BTAD"/>
</dbReference>
<dbReference type="EMBL" id="BJVI01000007">
    <property type="protein sequence ID" value="GEL17269.1"/>
    <property type="molecule type" value="Genomic_DNA"/>
</dbReference>
<feature type="region of interest" description="Disordered" evidence="3">
    <location>
        <begin position="58"/>
        <end position="82"/>
    </location>
</feature>
<evidence type="ECO:0000256" key="2">
    <source>
        <dbReference type="ARBA" id="ARBA00022840"/>
    </source>
</evidence>
<feature type="domain" description="Bacterial transcriptional activator" evidence="4">
    <location>
        <begin position="2"/>
        <end position="58"/>
    </location>
</feature>
<dbReference type="OrthoDB" id="134712at2"/>
<keyword evidence="2" id="KW-0067">ATP-binding</keyword>
<gene>
    <name evidence="6" type="ORF">PA7_11060</name>
</gene>
<dbReference type="InterPro" id="IPR041664">
    <property type="entry name" value="AAA_16"/>
</dbReference>
<keyword evidence="1" id="KW-0547">Nucleotide-binding</keyword>
<evidence type="ECO:0008006" key="8">
    <source>
        <dbReference type="Google" id="ProtNLM"/>
    </source>
</evidence>
<dbReference type="GO" id="GO:0005737">
    <property type="term" value="C:cytoplasm"/>
    <property type="evidence" value="ECO:0007669"/>
    <property type="project" value="TreeGrafter"/>
</dbReference>
<feature type="compositionally biased region" description="Gly residues" evidence="3">
    <location>
        <begin position="629"/>
        <end position="638"/>
    </location>
</feature>
<reference evidence="6 7" key="1">
    <citation type="submission" date="2019-07" db="EMBL/GenBank/DDBJ databases">
        <title>Whole genome shotgun sequence of Pseudonocardia asaccharolytica NBRC 16224.</title>
        <authorList>
            <person name="Hosoyama A."/>
            <person name="Uohara A."/>
            <person name="Ohji S."/>
            <person name="Ichikawa N."/>
        </authorList>
    </citation>
    <scope>NUCLEOTIDE SEQUENCE [LARGE SCALE GENOMIC DNA]</scope>
    <source>
        <strain evidence="6 7">NBRC 16224</strain>
    </source>
</reference>
<dbReference type="GO" id="GO:0005524">
    <property type="term" value="F:ATP binding"/>
    <property type="evidence" value="ECO:0007669"/>
    <property type="project" value="UniProtKB-KW"/>
</dbReference>
<feature type="region of interest" description="Disordered" evidence="3">
    <location>
        <begin position="623"/>
        <end position="650"/>
    </location>
</feature>
<sequence>MSADPLREGLSLLLARALQDLGRTAEALRALDGFRRRMADDSGLDPSPALADLRRRLLAGGRTPRPPPAPTGSPESRRRVAGGKFVGRRVELGRLLQRVGEADSGRGGVVLVAGEPGIGKTRLLAELDAVATRRGALVLSGRCLGGAGAGPYHPFADALKDLLAAGHESTPADLAAVAPLLPRRARPAAEQPSGPRLQPDELRLRLLDAVVRFLLSPTRTRTVVVTIDDLHWAESSTIAMLRHVARSTRDARLVLIGAYRGSELAADHPLSDALAELRSETECTAVQLGGLEPYAVDRLLGATAGRPLAAALPGAHHGVEPALEAADLARTAGAHDEDARFLRLARELAPPGDSRLPELLARSAIALAWSLRFDEAVTVGRAAVEATARDSGSAAVAAEIATTLAAAGSNVHAWQLTQLGLGFAELEAWADQASWAALTLLDLDRREATDPANPGIPLDVPERRRALWILSESGRLSGRADLGRYAMAAVYGSRARLPDDAADDPTVALLLVGDFAAALPRFAADAVAAQSRGQLAWELYCRSCVARCHTALGDLAAATAALGAADALAARVPTDRMSWQLTTHIGARDALAMALDTGWEQSITQPRRRPGCAPVGRCRRRAVPDVGDGRMGAPGGSGVAQAAGRATRSATGPPVIDVGAASTAMVRVCRSTNRGSVTRICARPSRRYRSTSVLLSQR</sequence>
<dbReference type="Proteomes" id="UP000321328">
    <property type="component" value="Unassembled WGS sequence"/>
</dbReference>
<evidence type="ECO:0000256" key="3">
    <source>
        <dbReference type="SAM" id="MobiDB-lite"/>
    </source>
</evidence>
<feature type="domain" description="Orc1-like AAA ATPase" evidence="5">
    <location>
        <begin position="84"/>
        <end position="256"/>
    </location>
</feature>
<dbReference type="SUPFAM" id="SSF52540">
    <property type="entry name" value="P-loop containing nucleoside triphosphate hydrolases"/>
    <property type="match status" value="1"/>
</dbReference>
<dbReference type="Gene3D" id="3.40.50.300">
    <property type="entry name" value="P-loop containing nucleotide triphosphate hydrolases"/>
    <property type="match status" value="1"/>
</dbReference>
<comment type="caution">
    <text evidence="6">The sequence shown here is derived from an EMBL/GenBank/DDBJ whole genome shotgun (WGS) entry which is preliminary data.</text>
</comment>
<name>A0A511CXI4_9PSEU</name>
<organism evidence="6 7">
    <name type="scientific">Pseudonocardia asaccharolytica DSM 44247 = NBRC 16224</name>
    <dbReference type="NCBI Taxonomy" id="1123024"/>
    <lineage>
        <taxon>Bacteria</taxon>
        <taxon>Bacillati</taxon>
        <taxon>Actinomycetota</taxon>
        <taxon>Actinomycetes</taxon>
        <taxon>Pseudonocardiales</taxon>
        <taxon>Pseudonocardiaceae</taxon>
        <taxon>Pseudonocardia</taxon>
    </lineage>
</organism>
<evidence type="ECO:0000256" key="1">
    <source>
        <dbReference type="ARBA" id="ARBA00022741"/>
    </source>
</evidence>
<dbReference type="SUPFAM" id="SSF48452">
    <property type="entry name" value="TPR-like"/>
    <property type="match status" value="1"/>
</dbReference>
<evidence type="ECO:0000313" key="6">
    <source>
        <dbReference type="EMBL" id="GEL17269.1"/>
    </source>
</evidence>
<evidence type="ECO:0000259" key="5">
    <source>
        <dbReference type="Pfam" id="PF13191"/>
    </source>
</evidence>
<keyword evidence="7" id="KW-1185">Reference proteome</keyword>
<dbReference type="PANTHER" id="PTHR16305">
    <property type="entry name" value="TESTICULAR SOLUBLE ADENYLYL CYCLASE"/>
    <property type="match status" value="1"/>
</dbReference>
<dbReference type="GO" id="GO:0004016">
    <property type="term" value="F:adenylate cyclase activity"/>
    <property type="evidence" value="ECO:0007669"/>
    <property type="project" value="TreeGrafter"/>
</dbReference>
<evidence type="ECO:0000313" key="7">
    <source>
        <dbReference type="Proteomes" id="UP000321328"/>
    </source>
</evidence>
<dbReference type="PANTHER" id="PTHR16305:SF35">
    <property type="entry name" value="TRANSCRIPTIONAL ACTIVATOR DOMAIN"/>
    <property type="match status" value="1"/>
</dbReference>
<dbReference type="AlphaFoldDB" id="A0A511CXI4"/>
<dbReference type="InterPro" id="IPR027417">
    <property type="entry name" value="P-loop_NTPase"/>
</dbReference>
<dbReference type="Gene3D" id="1.25.40.10">
    <property type="entry name" value="Tetratricopeptide repeat domain"/>
    <property type="match status" value="1"/>
</dbReference>
<accession>A0A511CXI4</accession>